<evidence type="ECO:0000313" key="1">
    <source>
        <dbReference type="Proteomes" id="UP000095280"/>
    </source>
</evidence>
<dbReference type="WBParaSite" id="maker-unitig_20501-snap-gene-0.2-mRNA-1">
    <property type="protein sequence ID" value="maker-unitig_20501-snap-gene-0.2-mRNA-1"/>
    <property type="gene ID" value="maker-unitig_20501-snap-gene-0.2"/>
</dbReference>
<proteinExistence type="predicted"/>
<reference evidence="2" key="1">
    <citation type="submission" date="2016-11" db="UniProtKB">
        <authorList>
            <consortium name="WormBaseParasite"/>
        </authorList>
    </citation>
    <scope>IDENTIFICATION</scope>
</reference>
<keyword evidence="1" id="KW-1185">Reference proteome</keyword>
<sequence>MYFADPDCPDRPENYFLEHVLITGLSAGGASAAVGLASAASGCVSGAG</sequence>
<dbReference type="AlphaFoldDB" id="A0A1I8F4S4"/>
<evidence type="ECO:0000313" key="2">
    <source>
        <dbReference type="WBParaSite" id="maker-unitig_20501-snap-gene-0.2-mRNA-1"/>
    </source>
</evidence>
<protein>
    <submittedName>
        <fullName evidence="2">PNPLA domain-containing protein</fullName>
    </submittedName>
</protein>
<dbReference type="Proteomes" id="UP000095280">
    <property type="component" value="Unplaced"/>
</dbReference>
<organism evidence="1 2">
    <name type="scientific">Macrostomum lignano</name>
    <dbReference type="NCBI Taxonomy" id="282301"/>
    <lineage>
        <taxon>Eukaryota</taxon>
        <taxon>Metazoa</taxon>
        <taxon>Spiralia</taxon>
        <taxon>Lophotrochozoa</taxon>
        <taxon>Platyhelminthes</taxon>
        <taxon>Rhabditophora</taxon>
        <taxon>Macrostomorpha</taxon>
        <taxon>Macrostomida</taxon>
        <taxon>Macrostomidae</taxon>
        <taxon>Macrostomum</taxon>
    </lineage>
</organism>
<accession>A0A1I8F4S4</accession>
<name>A0A1I8F4S4_9PLAT</name>